<dbReference type="SUPFAM" id="SSF50985">
    <property type="entry name" value="RCC1/BLIP-II"/>
    <property type="match status" value="1"/>
</dbReference>
<evidence type="ECO:0000256" key="10">
    <source>
        <dbReference type="ARBA" id="ARBA00047899"/>
    </source>
</evidence>
<dbReference type="Pfam" id="PF13540">
    <property type="entry name" value="RCC1_2"/>
    <property type="match status" value="1"/>
</dbReference>
<reference evidence="12 13" key="1">
    <citation type="journal article" date="2018" name="Sci. Rep.">
        <title>Raphidocelis subcapitata (=Pseudokirchneriella subcapitata) provides an insight into genome evolution and environmental adaptations in the Sphaeropleales.</title>
        <authorList>
            <person name="Suzuki S."/>
            <person name="Yamaguchi H."/>
            <person name="Nakajima N."/>
            <person name="Kawachi M."/>
        </authorList>
    </citation>
    <scope>NUCLEOTIDE SEQUENCE [LARGE SCALE GENOMIC DNA]</scope>
    <source>
        <strain evidence="12 13">NIES-35</strain>
    </source>
</reference>
<protein>
    <recommendedName>
        <fullName evidence="2">non-specific serine/threonine protein kinase</fullName>
        <ecNumber evidence="2">2.7.11.1</ecNumber>
    </recommendedName>
</protein>
<dbReference type="PANTHER" id="PTHR47460:SF1">
    <property type="entry name" value="SERINE_THREONINE-PROTEIN KINASE-LIKE PROTEIN ACR4"/>
    <property type="match status" value="1"/>
</dbReference>
<dbReference type="OrthoDB" id="538768at2759"/>
<keyword evidence="3" id="KW-0812">Transmembrane</keyword>
<dbReference type="PANTHER" id="PTHR47460">
    <property type="entry name" value="SERINE/THREONINE-PROTEIN KINASE-LIKE PROTEIN ACR4"/>
    <property type="match status" value="1"/>
</dbReference>
<evidence type="ECO:0000256" key="6">
    <source>
        <dbReference type="ARBA" id="ARBA00023136"/>
    </source>
</evidence>
<evidence type="ECO:0000256" key="9">
    <source>
        <dbReference type="ARBA" id="ARBA00023180"/>
    </source>
</evidence>
<keyword evidence="4" id="KW-0732">Signal</keyword>
<comment type="catalytic activity">
    <reaction evidence="11">
        <text>L-seryl-[protein] + ATP = O-phospho-L-seryl-[protein] + ADP + H(+)</text>
        <dbReference type="Rhea" id="RHEA:17989"/>
        <dbReference type="Rhea" id="RHEA-COMP:9863"/>
        <dbReference type="Rhea" id="RHEA-COMP:11604"/>
        <dbReference type="ChEBI" id="CHEBI:15378"/>
        <dbReference type="ChEBI" id="CHEBI:29999"/>
        <dbReference type="ChEBI" id="CHEBI:30616"/>
        <dbReference type="ChEBI" id="CHEBI:83421"/>
        <dbReference type="ChEBI" id="CHEBI:456216"/>
        <dbReference type="EC" id="2.7.11.1"/>
    </reaction>
</comment>
<evidence type="ECO:0000256" key="5">
    <source>
        <dbReference type="ARBA" id="ARBA00022989"/>
    </source>
</evidence>
<dbReference type="Gene3D" id="2.130.10.30">
    <property type="entry name" value="Regulator of chromosome condensation 1/beta-lactamase-inhibitor protein II"/>
    <property type="match status" value="2"/>
</dbReference>
<keyword evidence="13" id="KW-1185">Reference proteome</keyword>
<dbReference type="EMBL" id="BDRX01000229">
    <property type="protein sequence ID" value="GBG00464.1"/>
    <property type="molecule type" value="Genomic_DNA"/>
</dbReference>
<dbReference type="InParanoid" id="A0A2V0PQJ1"/>
<dbReference type="InterPro" id="IPR006212">
    <property type="entry name" value="Furin_repeat"/>
</dbReference>
<evidence type="ECO:0000313" key="13">
    <source>
        <dbReference type="Proteomes" id="UP000247498"/>
    </source>
</evidence>
<dbReference type="GO" id="GO:0016020">
    <property type="term" value="C:membrane"/>
    <property type="evidence" value="ECO:0007669"/>
    <property type="project" value="UniProtKB-SubCell"/>
</dbReference>
<dbReference type="InterPro" id="IPR009091">
    <property type="entry name" value="RCC1/BLIP-II"/>
</dbReference>
<organism evidence="12 13">
    <name type="scientific">Raphidocelis subcapitata</name>
    <dbReference type="NCBI Taxonomy" id="307507"/>
    <lineage>
        <taxon>Eukaryota</taxon>
        <taxon>Viridiplantae</taxon>
        <taxon>Chlorophyta</taxon>
        <taxon>core chlorophytes</taxon>
        <taxon>Chlorophyceae</taxon>
        <taxon>CS clade</taxon>
        <taxon>Sphaeropleales</taxon>
        <taxon>Selenastraceae</taxon>
        <taxon>Raphidocelis</taxon>
    </lineage>
</organism>
<dbReference type="InterPro" id="IPR009030">
    <property type="entry name" value="Growth_fac_rcpt_cys_sf"/>
</dbReference>
<comment type="catalytic activity">
    <reaction evidence="10">
        <text>L-threonyl-[protein] + ATP = O-phospho-L-threonyl-[protein] + ADP + H(+)</text>
        <dbReference type="Rhea" id="RHEA:46608"/>
        <dbReference type="Rhea" id="RHEA-COMP:11060"/>
        <dbReference type="Rhea" id="RHEA-COMP:11605"/>
        <dbReference type="ChEBI" id="CHEBI:15378"/>
        <dbReference type="ChEBI" id="CHEBI:30013"/>
        <dbReference type="ChEBI" id="CHEBI:30616"/>
        <dbReference type="ChEBI" id="CHEBI:61977"/>
        <dbReference type="ChEBI" id="CHEBI:456216"/>
        <dbReference type="EC" id="2.7.11.1"/>
    </reaction>
</comment>
<evidence type="ECO:0000256" key="7">
    <source>
        <dbReference type="ARBA" id="ARBA00023157"/>
    </source>
</evidence>
<evidence type="ECO:0000256" key="2">
    <source>
        <dbReference type="ARBA" id="ARBA00012513"/>
    </source>
</evidence>
<keyword evidence="7" id="KW-1015">Disulfide bond</keyword>
<keyword evidence="9" id="KW-0325">Glycoprotein</keyword>
<keyword evidence="8" id="KW-0675">Receptor</keyword>
<keyword evidence="6" id="KW-0472">Membrane</keyword>
<comment type="caution">
    <text evidence="12">The sequence shown here is derived from an EMBL/GenBank/DDBJ whole genome shotgun (WGS) entry which is preliminary data.</text>
</comment>
<evidence type="ECO:0000256" key="3">
    <source>
        <dbReference type="ARBA" id="ARBA00022692"/>
    </source>
</evidence>
<accession>A0A2V0PQJ1</accession>
<dbReference type="SUPFAM" id="SSF57184">
    <property type="entry name" value="Growth factor receptor domain"/>
    <property type="match status" value="1"/>
</dbReference>
<proteinExistence type="predicted"/>
<name>A0A2V0PQJ1_9CHLO</name>
<dbReference type="STRING" id="307507.A0A2V0PQJ1"/>
<evidence type="ECO:0000256" key="8">
    <source>
        <dbReference type="ARBA" id="ARBA00023170"/>
    </source>
</evidence>
<dbReference type="AlphaFoldDB" id="A0A2V0PQJ1"/>
<evidence type="ECO:0000313" key="12">
    <source>
        <dbReference type="EMBL" id="GBG00464.1"/>
    </source>
</evidence>
<gene>
    <name evidence="12" type="ORF">Rsub_13210</name>
</gene>
<evidence type="ECO:0000256" key="11">
    <source>
        <dbReference type="ARBA" id="ARBA00048679"/>
    </source>
</evidence>
<comment type="subcellular location">
    <subcellularLocation>
        <location evidence="1">Membrane</location>
        <topology evidence="1">Single-pass type I membrane protein</topology>
    </subcellularLocation>
</comment>
<dbReference type="CDD" id="cd00064">
    <property type="entry name" value="FU"/>
    <property type="match status" value="1"/>
</dbReference>
<evidence type="ECO:0000256" key="4">
    <source>
        <dbReference type="ARBA" id="ARBA00022729"/>
    </source>
</evidence>
<dbReference type="EC" id="2.7.11.1" evidence="2"/>
<dbReference type="Gene3D" id="2.10.220.10">
    <property type="entry name" value="Hormone Receptor, Insulin-like Growth Factor Receptor 1, Chain A, domain 2"/>
    <property type="match status" value="2"/>
</dbReference>
<dbReference type="Proteomes" id="UP000247498">
    <property type="component" value="Unassembled WGS sequence"/>
</dbReference>
<sequence length="563" mass="56200">MTDTGTRRLPASGTRGAAPAAATPLLLLLSLAMFALPVSGHRLASQRHLHGWRLLDLLRLAPYLLSGTTCGTTCPVGTFADTDARKCTQCPTGCTACTSATVCTACASTLWRTADWRCVAASDCPVGTFPAANRVCSACAFTCATCSAGGYQDCTSCGSSRYLLGTACVAYCPAGTRGDNAARTCAACPTGCAACSSDTVCTTCNADRWRTADARCADLCAGTTCPSAGECDSAAGVCDAATGVCGAPTAKPDNTTCILGSCQGGVCTADLCASITCPSAGECDSEAGVCDPATGVCGAPTAKPDNTACSIGLCWTGKCRDLPPSLAIAAGAISTCALAADTGVLRCCGDDYVGQATPPAGLSQPSAIAMGDYHICVIAADTGAVRCWGGNDFGQATPPANLPPSSAINAGTYHTCAIAAETSAVSCWGADWYGQATPPANLPPSSAINAGDYYTCAIAAETGAVRCWGADWYGQTTPPADLPPSSAIATSAYTACALAAETGAVRCWGNTDAQATPVDLPPSSALDGCGYHMCVVAAGTGAVRCWGSNGDGQAMPPADLPPV</sequence>
<dbReference type="SMART" id="SM00261">
    <property type="entry name" value="FU"/>
    <property type="match status" value="3"/>
</dbReference>
<keyword evidence="5" id="KW-1133">Transmembrane helix</keyword>
<dbReference type="GO" id="GO:0004674">
    <property type="term" value="F:protein serine/threonine kinase activity"/>
    <property type="evidence" value="ECO:0007669"/>
    <property type="project" value="UniProtKB-KW"/>
</dbReference>
<evidence type="ECO:0000256" key="1">
    <source>
        <dbReference type="ARBA" id="ARBA00004479"/>
    </source>
</evidence>